<organism evidence="1 2">
    <name type="scientific">Portunus trituberculatus</name>
    <name type="common">Swimming crab</name>
    <name type="synonym">Neptunus trituberculatus</name>
    <dbReference type="NCBI Taxonomy" id="210409"/>
    <lineage>
        <taxon>Eukaryota</taxon>
        <taxon>Metazoa</taxon>
        <taxon>Ecdysozoa</taxon>
        <taxon>Arthropoda</taxon>
        <taxon>Crustacea</taxon>
        <taxon>Multicrustacea</taxon>
        <taxon>Malacostraca</taxon>
        <taxon>Eumalacostraca</taxon>
        <taxon>Eucarida</taxon>
        <taxon>Decapoda</taxon>
        <taxon>Pleocyemata</taxon>
        <taxon>Brachyura</taxon>
        <taxon>Eubrachyura</taxon>
        <taxon>Portunoidea</taxon>
        <taxon>Portunidae</taxon>
        <taxon>Portuninae</taxon>
        <taxon>Portunus</taxon>
    </lineage>
</organism>
<comment type="caution">
    <text evidence="1">The sequence shown here is derived from an EMBL/GenBank/DDBJ whole genome shotgun (WGS) entry which is preliminary data.</text>
</comment>
<protein>
    <submittedName>
        <fullName evidence="1">Uncharacterized protein</fullName>
    </submittedName>
</protein>
<keyword evidence="2" id="KW-1185">Reference proteome</keyword>
<dbReference type="AlphaFoldDB" id="A0A5B7CX56"/>
<gene>
    <name evidence="1" type="ORF">E2C01_004710</name>
</gene>
<proteinExistence type="predicted"/>
<dbReference type="EMBL" id="VSRR010000194">
    <property type="protein sequence ID" value="MPC12033.1"/>
    <property type="molecule type" value="Genomic_DNA"/>
</dbReference>
<accession>A0A5B7CX56</accession>
<dbReference type="Proteomes" id="UP000324222">
    <property type="component" value="Unassembled WGS sequence"/>
</dbReference>
<evidence type="ECO:0000313" key="2">
    <source>
        <dbReference type="Proteomes" id="UP000324222"/>
    </source>
</evidence>
<reference evidence="1 2" key="1">
    <citation type="submission" date="2019-05" db="EMBL/GenBank/DDBJ databases">
        <title>Another draft genome of Portunus trituberculatus and its Hox gene families provides insights of decapod evolution.</title>
        <authorList>
            <person name="Jeong J.-H."/>
            <person name="Song I."/>
            <person name="Kim S."/>
            <person name="Choi T."/>
            <person name="Kim D."/>
            <person name="Ryu S."/>
            <person name="Kim W."/>
        </authorList>
    </citation>
    <scope>NUCLEOTIDE SEQUENCE [LARGE SCALE GENOMIC DNA]</scope>
    <source>
        <tissue evidence="1">Muscle</tissue>
    </source>
</reference>
<name>A0A5B7CX56_PORTR</name>
<evidence type="ECO:0000313" key="1">
    <source>
        <dbReference type="EMBL" id="MPC12033.1"/>
    </source>
</evidence>
<sequence>MVLNGGSRAVKHITEWKFVPLFYTTRPRLSLRSSGLAVFCRRGLVVEQKTVSVMSLIDTHALDVPALRRCTRESGLPIPRPRRDLLARLPLHCARRELRDGRSPDKHPLLGRIIALLFLLLHHRQHRHSNTLQTTGAGREGTKRVVVFVLCSAGMRVVLEMPL</sequence>